<dbReference type="GO" id="GO:0016020">
    <property type="term" value="C:membrane"/>
    <property type="evidence" value="ECO:0007669"/>
    <property type="project" value="TreeGrafter"/>
</dbReference>
<name>A0A4C2A724_EUMVA</name>
<dbReference type="GO" id="GO:0045104">
    <property type="term" value="P:intermediate filament cytoskeleton organization"/>
    <property type="evidence" value="ECO:0007669"/>
    <property type="project" value="InterPro"/>
</dbReference>
<dbReference type="GO" id="GO:0005737">
    <property type="term" value="C:cytoplasm"/>
    <property type="evidence" value="ECO:0007669"/>
    <property type="project" value="TreeGrafter"/>
</dbReference>
<dbReference type="GO" id="GO:0031122">
    <property type="term" value="P:cytoplasmic microtubule organization"/>
    <property type="evidence" value="ECO:0007669"/>
    <property type="project" value="TreeGrafter"/>
</dbReference>
<dbReference type="PROSITE" id="PS00018">
    <property type="entry name" value="EF_HAND_1"/>
    <property type="match status" value="1"/>
</dbReference>
<evidence type="ECO:0000259" key="3">
    <source>
        <dbReference type="PROSITE" id="PS50222"/>
    </source>
</evidence>
<accession>A0A4C2A724</accession>
<dbReference type="GO" id="GO:0005509">
    <property type="term" value="F:calcium ion binding"/>
    <property type="evidence" value="ECO:0007669"/>
    <property type="project" value="InterPro"/>
</dbReference>
<organism evidence="4 5">
    <name type="scientific">Eumeta variegata</name>
    <name type="common">Bagworm moth</name>
    <name type="synonym">Eumeta japonica</name>
    <dbReference type="NCBI Taxonomy" id="151549"/>
    <lineage>
        <taxon>Eukaryota</taxon>
        <taxon>Metazoa</taxon>
        <taxon>Ecdysozoa</taxon>
        <taxon>Arthropoda</taxon>
        <taxon>Hexapoda</taxon>
        <taxon>Insecta</taxon>
        <taxon>Pterygota</taxon>
        <taxon>Neoptera</taxon>
        <taxon>Endopterygota</taxon>
        <taxon>Lepidoptera</taxon>
        <taxon>Glossata</taxon>
        <taxon>Ditrysia</taxon>
        <taxon>Tineoidea</taxon>
        <taxon>Psychidae</taxon>
        <taxon>Oiketicinae</taxon>
        <taxon>Eumeta</taxon>
    </lineage>
</organism>
<dbReference type="GO" id="GO:0005198">
    <property type="term" value="F:structural molecule activity"/>
    <property type="evidence" value="ECO:0007669"/>
    <property type="project" value="TreeGrafter"/>
</dbReference>
<dbReference type="InterPro" id="IPR011992">
    <property type="entry name" value="EF-hand-dom_pair"/>
</dbReference>
<evidence type="ECO:0000313" key="4">
    <source>
        <dbReference type="EMBL" id="GBP94687.1"/>
    </source>
</evidence>
<dbReference type="PROSITE" id="PS50222">
    <property type="entry name" value="EF_HAND_2"/>
    <property type="match status" value="1"/>
</dbReference>
<proteinExistence type="predicted"/>
<dbReference type="GO" id="GO:0005882">
    <property type="term" value="C:intermediate filament"/>
    <property type="evidence" value="ECO:0007669"/>
    <property type="project" value="TreeGrafter"/>
</dbReference>
<dbReference type="SUPFAM" id="SSF47473">
    <property type="entry name" value="EF-hand"/>
    <property type="match status" value="1"/>
</dbReference>
<dbReference type="PANTHER" id="PTHR23169:SF23">
    <property type="entry name" value="SHORT STOP, ISOFORM H"/>
    <property type="match status" value="1"/>
</dbReference>
<feature type="region of interest" description="Disordered" evidence="2">
    <location>
        <begin position="1"/>
        <end position="21"/>
    </location>
</feature>
<dbReference type="InterPro" id="IPR018247">
    <property type="entry name" value="EF_Hand_1_Ca_BS"/>
</dbReference>
<dbReference type="AlphaFoldDB" id="A0A4C2A724"/>
<evidence type="ECO:0000256" key="1">
    <source>
        <dbReference type="ARBA" id="ARBA00022837"/>
    </source>
</evidence>
<dbReference type="Proteomes" id="UP000299102">
    <property type="component" value="Unassembled WGS sequence"/>
</dbReference>
<dbReference type="InterPro" id="IPR043197">
    <property type="entry name" value="Plakin"/>
</dbReference>
<dbReference type="GO" id="GO:0030056">
    <property type="term" value="C:hemidesmosome"/>
    <property type="evidence" value="ECO:0007669"/>
    <property type="project" value="TreeGrafter"/>
</dbReference>
<dbReference type="GO" id="GO:0042060">
    <property type="term" value="P:wound healing"/>
    <property type="evidence" value="ECO:0007669"/>
    <property type="project" value="TreeGrafter"/>
</dbReference>
<evidence type="ECO:0000313" key="5">
    <source>
        <dbReference type="Proteomes" id="UP000299102"/>
    </source>
</evidence>
<dbReference type="InterPro" id="IPR002048">
    <property type="entry name" value="EF_hand_dom"/>
</dbReference>
<gene>
    <name evidence="4" type="primary">Dst</name>
    <name evidence="4" type="ORF">EVAR_66928_1</name>
</gene>
<dbReference type="OrthoDB" id="7353165at2759"/>
<feature type="compositionally biased region" description="Basic and acidic residues" evidence="2">
    <location>
        <begin position="1"/>
        <end position="14"/>
    </location>
</feature>
<dbReference type="PANTHER" id="PTHR23169">
    <property type="entry name" value="ENVOPLAKIN"/>
    <property type="match status" value="1"/>
</dbReference>
<comment type="caution">
    <text evidence="4">The sequence shown here is derived from an EMBL/GenBank/DDBJ whole genome shotgun (WGS) entry which is preliminary data.</text>
</comment>
<keyword evidence="1" id="KW-0106">Calcium</keyword>
<reference evidence="4 5" key="1">
    <citation type="journal article" date="2019" name="Commun. Biol.">
        <title>The bagworm genome reveals a unique fibroin gene that provides high tensile strength.</title>
        <authorList>
            <person name="Kono N."/>
            <person name="Nakamura H."/>
            <person name="Ohtoshi R."/>
            <person name="Tomita M."/>
            <person name="Numata K."/>
            <person name="Arakawa K."/>
        </authorList>
    </citation>
    <scope>NUCLEOTIDE SEQUENCE [LARGE SCALE GENOMIC DNA]</scope>
</reference>
<evidence type="ECO:0000256" key="2">
    <source>
        <dbReference type="SAM" id="MobiDB-lite"/>
    </source>
</evidence>
<protein>
    <submittedName>
        <fullName evidence="4">Dystonin</fullName>
    </submittedName>
</protein>
<sequence length="124" mass="15470">MTPSRDIPDRDRLPHYGPRFSPRTRIRSPRAKLLWDKWRHVWMLSWERQRRLNDHLMYLKDLERVRNFSWDDWRKRVKFDTSRMEMGAVADLFDRNGEGLIDWQEFIAALRPDWQERKPSDRFR</sequence>
<dbReference type="STRING" id="151549.A0A4C2A724"/>
<dbReference type="EMBL" id="BGZK01002536">
    <property type="protein sequence ID" value="GBP94687.1"/>
    <property type="molecule type" value="Genomic_DNA"/>
</dbReference>
<dbReference type="Gene3D" id="1.10.238.10">
    <property type="entry name" value="EF-hand"/>
    <property type="match status" value="1"/>
</dbReference>
<feature type="domain" description="EF-hand" evidence="3">
    <location>
        <begin position="81"/>
        <end position="116"/>
    </location>
</feature>
<keyword evidence="5" id="KW-1185">Reference proteome</keyword>